<name>A0A5A7QX50_STRAF</name>
<dbReference type="Proteomes" id="UP000325081">
    <property type="component" value="Unassembled WGS sequence"/>
</dbReference>
<organism evidence="1 2">
    <name type="scientific">Striga asiatica</name>
    <name type="common">Asiatic witchweed</name>
    <name type="synonym">Buchnera asiatica</name>
    <dbReference type="NCBI Taxonomy" id="4170"/>
    <lineage>
        <taxon>Eukaryota</taxon>
        <taxon>Viridiplantae</taxon>
        <taxon>Streptophyta</taxon>
        <taxon>Embryophyta</taxon>
        <taxon>Tracheophyta</taxon>
        <taxon>Spermatophyta</taxon>
        <taxon>Magnoliopsida</taxon>
        <taxon>eudicotyledons</taxon>
        <taxon>Gunneridae</taxon>
        <taxon>Pentapetalae</taxon>
        <taxon>asterids</taxon>
        <taxon>lamiids</taxon>
        <taxon>Lamiales</taxon>
        <taxon>Orobanchaceae</taxon>
        <taxon>Buchnereae</taxon>
        <taxon>Striga</taxon>
    </lineage>
</organism>
<reference evidence="2" key="1">
    <citation type="journal article" date="2019" name="Curr. Biol.">
        <title>Genome Sequence of Striga asiatica Provides Insight into the Evolution of Plant Parasitism.</title>
        <authorList>
            <person name="Yoshida S."/>
            <person name="Kim S."/>
            <person name="Wafula E.K."/>
            <person name="Tanskanen J."/>
            <person name="Kim Y.M."/>
            <person name="Honaas L."/>
            <person name="Yang Z."/>
            <person name="Spallek T."/>
            <person name="Conn C.E."/>
            <person name="Ichihashi Y."/>
            <person name="Cheong K."/>
            <person name="Cui S."/>
            <person name="Der J.P."/>
            <person name="Gundlach H."/>
            <person name="Jiao Y."/>
            <person name="Hori C."/>
            <person name="Ishida J.K."/>
            <person name="Kasahara H."/>
            <person name="Kiba T."/>
            <person name="Kim M.S."/>
            <person name="Koo N."/>
            <person name="Laohavisit A."/>
            <person name="Lee Y.H."/>
            <person name="Lumba S."/>
            <person name="McCourt P."/>
            <person name="Mortimer J.C."/>
            <person name="Mutuku J.M."/>
            <person name="Nomura T."/>
            <person name="Sasaki-Sekimoto Y."/>
            <person name="Seto Y."/>
            <person name="Wang Y."/>
            <person name="Wakatake T."/>
            <person name="Sakakibara H."/>
            <person name="Demura T."/>
            <person name="Yamaguchi S."/>
            <person name="Yoneyama K."/>
            <person name="Manabe R.I."/>
            <person name="Nelson D.C."/>
            <person name="Schulman A.H."/>
            <person name="Timko M.P."/>
            <person name="dePamphilis C.W."/>
            <person name="Choi D."/>
            <person name="Shirasu K."/>
        </authorList>
    </citation>
    <scope>NUCLEOTIDE SEQUENCE [LARGE SCALE GENOMIC DNA]</scope>
    <source>
        <strain evidence="2">cv. UVA1</strain>
    </source>
</reference>
<proteinExistence type="predicted"/>
<evidence type="ECO:0000313" key="2">
    <source>
        <dbReference type="Proteomes" id="UP000325081"/>
    </source>
</evidence>
<protein>
    <submittedName>
        <fullName evidence="1">4-hydroxy-tetrahydrodipicolinate synthase</fullName>
    </submittedName>
</protein>
<evidence type="ECO:0000313" key="1">
    <source>
        <dbReference type="EMBL" id="GER49860.1"/>
    </source>
</evidence>
<sequence>MPAEISRTEQKLTRILLWLLLCEAIRDKQRPVLLTVQAATRAWQEAVDLTASSRRINQYTFAAEKARPKLAKIHTSSTNPSEKILVLHISVARSDGRVPVSVSLGAFSSSHVLEIIQSLVSK</sequence>
<keyword evidence="2" id="KW-1185">Reference proteome</keyword>
<dbReference type="AlphaFoldDB" id="A0A5A7QX50"/>
<dbReference type="EMBL" id="BKCP01008848">
    <property type="protein sequence ID" value="GER49860.1"/>
    <property type="molecule type" value="Genomic_DNA"/>
</dbReference>
<gene>
    <name evidence="1" type="ORF">STAS_27132</name>
</gene>
<comment type="caution">
    <text evidence="1">The sequence shown here is derived from an EMBL/GenBank/DDBJ whole genome shotgun (WGS) entry which is preliminary data.</text>
</comment>
<accession>A0A5A7QX50</accession>